<sequence length="165" mass="18776">MKRIRAEVVSGGCFLDIHSTHLPWWRMDFRPGVPGAGMMRGTLVPTNRLWRMAREIYGGPVFGESYALTSWIHSGNVDSMMGQASRNSGLILDFLLLKIRPLAIYHGAGYFERWSAATWPAGGTARCPRRNMRCTLCWRSRRQWTTRSSMRSCPPRPITTRSGGW</sequence>
<dbReference type="EMBL" id="JABAEW010000012">
    <property type="protein sequence ID" value="NMD86532.1"/>
    <property type="molecule type" value="Genomic_DNA"/>
</dbReference>
<gene>
    <name evidence="1" type="ORF">HF882_08065</name>
</gene>
<organism evidence="1 2">
    <name type="scientific">Victivallis vadensis</name>
    <dbReference type="NCBI Taxonomy" id="172901"/>
    <lineage>
        <taxon>Bacteria</taxon>
        <taxon>Pseudomonadati</taxon>
        <taxon>Lentisphaerota</taxon>
        <taxon>Lentisphaeria</taxon>
        <taxon>Victivallales</taxon>
        <taxon>Victivallaceae</taxon>
        <taxon>Victivallis</taxon>
    </lineage>
</organism>
<reference evidence="1 2" key="1">
    <citation type="submission" date="2020-04" db="EMBL/GenBank/DDBJ databases">
        <authorList>
            <person name="Hitch T.C.A."/>
            <person name="Wylensek D."/>
            <person name="Clavel T."/>
        </authorList>
    </citation>
    <scope>NUCLEOTIDE SEQUENCE [LARGE SCALE GENOMIC DNA]</scope>
    <source>
        <strain evidence="1 2">COR2-253-APC-1A</strain>
    </source>
</reference>
<dbReference type="Proteomes" id="UP000576225">
    <property type="component" value="Unassembled WGS sequence"/>
</dbReference>
<evidence type="ECO:0000313" key="2">
    <source>
        <dbReference type="Proteomes" id="UP000576225"/>
    </source>
</evidence>
<evidence type="ECO:0000313" key="1">
    <source>
        <dbReference type="EMBL" id="NMD86532.1"/>
    </source>
</evidence>
<dbReference type="AlphaFoldDB" id="A0A848B065"/>
<protein>
    <submittedName>
        <fullName evidence="1">Uncharacterized protein</fullName>
    </submittedName>
</protein>
<comment type="caution">
    <text evidence="1">The sequence shown here is derived from an EMBL/GenBank/DDBJ whole genome shotgun (WGS) entry which is preliminary data.</text>
</comment>
<proteinExistence type="predicted"/>
<name>A0A848B065_9BACT</name>
<accession>A0A848B065</accession>
<dbReference type="RefSeq" id="WP_168962222.1">
    <property type="nucleotide sequence ID" value="NZ_JABAEW010000012.1"/>
</dbReference>